<dbReference type="Pfam" id="PF23559">
    <property type="entry name" value="WHD_DRP"/>
    <property type="match status" value="1"/>
</dbReference>
<dbReference type="AlphaFoldDB" id="A0A368Q5N3"/>
<dbReference type="PANTHER" id="PTHR23155:SF906">
    <property type="entry name" value="OS08G0205100 PROTEIN"/>
    <property type="match status" value="1"/>
</dbReference>
<dbReference type="GO" id="GO:0042742">
    <property type="term" value="P:defense response to bacterium"/>
    <property type="evidence" value="ECO:0007669"/>
    <property type="project" value="UniProtKB-ARBA"/>
</dbReference>
<evidence type="ECO:0000256" key="6">
    <source>
        <dbReference type="ARBA" id="ARBA00023054"/>
    </source>
</evidence>
<evidence type="ECO:0000256" key="1">
    <source>
        <dbReference type="ARBA" id="ARBA00008894"/>
    </source>
</evidence>
<evidence type="ECO:0008006" key="13">
    <source>
        <dbReference type="Google" id="ProtNLM"/>
    </source>
</evidence>
<evidence type="ECO:0000313" key="12">
    <source>
        <dbReference type="EMBL" id="RCV13162.1"/>
    </source>
</evidence>
<dbReference type="InterPro" id="IPR032675">
    <property type="entry name" value="LRR_dom_sf"/>
</dbReference>
<dbReference type="InterPro" id="IPR055414">
    <property type="entry name" value="LRR_R13L4/SHOC2-like"/>
</dbReference>
<dbReference type="InterPro" id="IPR002182">
    <property type="entry name" value="NB-ARC"/>
</dbReference>
<feature type="domain" description="Disease resistance R13L4/SHOC-2-like LRR" evidence="11">
    <location>
        <begin position="517"/>
        <end position="651"/>
    </location>
</feature>
<dbReference type="InterPro" id="IPR027417">
    <property type="entry name" value="P-loop_NTPase"/>
</dbReference>
<comment type="similarity">
    <text evidence="1">Belongs to the disease resistance NB-LRR family.</text>
</comment>
<dbReference type="Gene3D" id="1.20.5.4130">
    <property type="match status" value="1"/>
</dbReference>
<dbReference type="GO" id="GO:0002758">
    <property type="term" value="P:innate immune response-activating signaling pathway"/>
    <property type="evidence" value="ECO:0007669"/>
    <property type="project" value="UniProtKB-ARBA"/>
</dbReference>
<feature type="coiled-coil region" evidence="7">
    <location>
        <begin position="85"/>
        <end position="112"/>
    </location>
</feature>
<evidence type="ECO:0000256" key="4">
    <source>
        <dbReference type="ARBA" id="ARBA00022741"/>
    </source>
</evidence>
<dbReference type="FunFam" id="1.10.10.10:FF:000322">
    <property type="entry name" value="Probable disease resistance protein At1g63360"/>
    <property type="match status" value="1"/>
</dbReference>
<evidence type="ECO:0000259" key="8">
    <source>
        <dbReference type="Pfam" id="PF00931"/>
    </source>
</evidence>
<reference evidence="12" key="1">
    <citation type="journal article" date="2012" name="Nat. Biotechnol.">
        <title>Reference genome sequence of the model plant Setaria.</title>
        <authorList>
            <person name="Bennetzen J.L."/>
            <person name="Schmutz J."/>
            <person name="Wang H."/>
            <person name="Percifield R."/>
            <person name="Hawkins J."/>
            <person name="Pontaroli A.C."/>
            <person name="Estep M."/>
            <person name="Feng L."/>
            <person name="Vaughn J.N."/>
            <person name="Grimwood J."/>
            <person name="Jenkins J."/>
            <person name="Barry K."/>
            <person name="Lindquist E."/>
            <person name="Hellsten U."/>
            <person name="Deshpande S."/>
            <person name="Wang X."/>
            <person name="Wu X."/>
            <person name="Mitros T."/>
            <person name="Triplett J."/>
            <person name="Yang X."/>
            <person name="Ye C.Y."/>
            <person name="Mauro-Herrera M."/>
            <person name="Wang L."/>
            <person name="Li P."/>
            <person name="Sharma M."/>
            <person name="Sharma R."/>
            <person name="Ronald P.C."/>
            <person name="Panaud O."/>
            <person name="Kellogg E.A."/>
            <person name="Brutnell T.P."/>
            <person name="Doust A.N."/>
            <person name="Tuskan G.A."/>
            <person name="Rokhsar D."/>
            <person name="Devos K.M."/>
        </authorList>
    </citation>
    <scope>NUCLEOTIDE SEQUENCE [LARGE SCALE GENOMIC DNA]</scope>
    <source>
        <strain evidence="12">Yugu1</strain>
    </source>
</reference>
<dbReference type="STRING" id="4555.A0A368Q5N3"/>
<dbReference type="OrthoDB" id="607034at2759"/>
<dbReference type="InterPro" id="IPR044974">
    <property type="entry name" value="Disease_R_plants"/>
</dbReference>
<dbReference type="InterPro" id="IPR038005">
    <property type="entry name" value="RX-like_CC"/>
</dbReference>
<keyword evidence="3" id="KW-0677">Repeat</keyword>
<feature type="domain" description="Disease resistance protein winged helix" evidence="10">
    <location>
        <begin position="285"/>
        <end position="356"/>
    </location>
</feature>
<feature type="domain" description="Disease resistance N-terminal" evidence="9">
    <location>
        <begin position="1"/>
        <end position="65"/>
    </location>
</feature>
<keyword evidence="4" id="KW-0547">Nucleotide-binding</keyword>
<keyword evidence="2" id="KW-0433">Leucine-rich repeat</keyword>
<dbReference type="InterPro" id="IPR036388">
    <property type="entry name" value="WH-like_DNA-bd_sf"/>
</dbReference>
<sequence>MESVLAKLAQLMGDKCSNLIDLSSDTAFLRDELCTINALLKKLDHEDEDALDPQVKDWSNQVRDVDARAGFFRRIAHFIGTLRACLETAKHIKELKTRLQEINERRKRYRLEHCIASSSSAGIDPRLPALCKEAANLKQLKGVTIVGFGGLGKTTLANEVYHRVKGQFDFHAFVSVSQRPDMARLLNSIRLKLGQQESSYPLDDLWDTISWNTIKCGGLPLAIITVASILASKPTSKKEDWEKIRNSLGSDLGTHPTLAGMRQILRLSYRNLPHHLRTCFLYLGIYPEDHIIRKVDLVRQWVAEGLVSNSGRQDAEDLANSYFDELVNRSMTQPEEIDYNGKVLSCRVHDMMLDLILSKCTEDNFINVLYDSQGMRELQNSKVRRLSLNLNGAEGFTISAVQAVGSQSQIRSLALFGATTCMPACAHLFPESKFLRVLVLELRQLVLLRYLKVEARSSCVKLPTEIQGLRHLETLEMSCGFVGGIPSDVFHLPGLLHLDIASTPGGFPGGINTAHGRSSMNALRSSLGKLGGSNLRCLSVVRYPEIRDDMLSSLAPPPHRLETLDLLAWCLSRVPRWLAELHNLCSLDLCIQQVPKEKITIRGGTRFLFPTLVNFQFKCQRRMSLQVLMFEAGAMPNLRRLELETSVALLKWEGEFNPAVSKDNQYQWGLEDGGLKKTSINGLKRS</sequence>
<dbReference type="GO" id="GO:0043531">
    <property type="term" value="F:ADP binding"/>
    <property type="evidence" value="ECO:0007669"/>
    <property type="project" value="InterPro"/>
</dbReference>
<proteinExistence type="inferred from homology"/>
<dbReference type="SUPFAM" id="SSF52058">
    <property type="entry name" value="L domain-like"/>
    <property type="match status" value="1"/>
</dbReference>
<dbReference type="Gene3D" id="3.40.50.300">
    <property type="entry name" value="P-loop containing nucleotide triphosphate hydrolases"/>
    <property type="match status" value="1"/>
</dbReference>
<evidence type="ECO:0000259" key="10">
    <source>
        <dbReference type="Pfam" id="PF23559"/>
    </source>
</evidence>
<organism evidence="12">
    <name type="scientific">Setaria italica</name>
    <name type="common">Foxtail millet</name>
    <name type="synonym">Panicum italicum</name>
    <dbReference type="NCBI Taxonomy" id="4555"/>
    <lineage>
        <taxon>Eukaryota</taxon>
        <taxon>Viridiplantae</taxon>
        <taxon>Streptophyta</taxon>
        <taxon>Embryophyta</taxon>
        <taxon>Tracheophyta</taxon>
        <taxon>Spermatophyta</taxon>
        <taxon>Magnoliopsida</taxon>
        <taxon>Liliopsida</taxon>
        <taxon>Poales</taxon>
        <taxon>Poaceae</taxon>
        <taxon>PACMAD clade</taxon>
        <taxon>Panicoideae</taxon>
        <taxon>Panicodae</taxon>
        <taxon>Paniceae</taxon>
        <taxon>Cenchrinae</taxon>
        <taxon>Setaria</taxon>
    </lineage>
</organism>
<protein>
    <recommendedName>
        <fullName evidence="13">NB-ARC domain-containing protein</fullName>
    </recommendedName>
</protein>
<feature type="domain" description="NB-ARC" evidence="8">
    <location>
        <begin position="140"/>
        <end position="198"/>
    </location>
</feature>
<keyword evidence="6 7" id="KW-0175">Coiled coil</keyword>
<dbReference type="SUPFAM" id="SSF52540">
    <property type="entry name" value="P-loop containing nucleoside triphosphate hydrolases"/>
    <property type="match status" value="1"/>
</dbReference>
<dbReference type="PANTHER" id="PTHR23155">
    <property type="entry name" value="DISEASE RESISTANCE PROTEIN RP"/>
    <property type="match status" value="1"/>
</dbReference>
<keyword evidence="5" id="KW-0611">Plant defense</keyword>
<evidence type="ECO:0000256" key="2">
    <source>
        <dbReference type="ARBA" id="ARBA00022614"/>
    </source>
</evidence>
<evidence type="ECO:0000256" key="5">
    <source>
        <dbReference type="ARBA" id="ARBA00022821"/>
    </source>
</evidence>
<dbReference type="Pfam" id="PF18052">
    <property type="entry name" value="Rx_N"/>
    <property type="match status" value="1"/>
</dbReference>
<evidence type="ECO:0000256" key="7">
    <source>
        <dbReference type="SAM" id="Coils"/>
    </source>
</evidence>
<dbReference type="InterPro" id="IPR041118">
    <property type="entry name" value="Rx_N"/>
</dbReference>
<dbReference type="InterPro" id="IPR058922">
    <property type="entry name" value="WHD_DRP"/>
</dbReference>
<evidence type="ECO:0000256" key="3">
    <source>
        <dbReference type="ARBA" id="ARBA00022737"/>
    </source>
</evidence>
<dbReference type="EMBL" id="CM003529">
    <property type="protein sequence ID" value="RCV13162.1"/>
    <property type="molecule type" value="Genomic_DNA"/>
</dbReference>
<name>A0A368Q5N3_SETIT</name>
<gene>
    <name evidence="12" type="ORF">SETIT_2G325400v2</name>
</gene>
<evidence type="ECO:0000259" key="9">
    <source>
        <dbReference type="Pfam" id="PF18052"/>
    </source>
</evidence>
<dbReference type="Gene3D" id="3.80.10.10">
    <property type="entry name" value="Ribonuclease Inhibitor"/>
    <property type="match status" value="1"/>
</dbReference>
<reference evidence="12" key="2">
    <citation type="submission" date="2015-07" db="EMBL/GenBank/DDBJ databases">
        <authorList>
            <person name="Noorani M."/>
        </authorList>
    </citation>
    <scope>NUCLEOTIDE SEQUENCE</scope>
    <source>
        <strain evidence="12">Yugu1</strain>
    </source>
</reference>
<dbReference type="GO" id="GO:0009626">
    <property type="term" value="P:plant-type hypersensitive response"/>
    <property type="evidence" value="ECO:0007669"/>
    <property type="project" value="UniProtKB-ARBA"/>
</dbReference>
<dbReference type="Pfam" id="PF00931">
    <property type="entry name" value="NB-ARC"/>
    <property type="match status" value="1"/>
</dbReference>
<dbReference type="Pfam" id="PF23598">
    <property type="entry name" value="LRR_14"/>
    <property type="match status" value="1"/>
</dbReference>
<dbReference type="Gene3D" id="1.10.10.10">
    <property type="entry name" value="Winged helix-like DNA-binding domain superfamily/Winged helix DNA-binding domain"/>
    <property type="match status" value="1"/>
</dbReference>
<evidence type="ECO:0000259" key="11">
    <source>
        <dbReference type="Pfam" id="PF23598"/>
    </source>
</evidence>
<dbReference type="CDD" id="cd14798">
    <property type="entry name" value="RX-CC_like"/>
    <property type="match status" value="1"/>
</dbReference>
<accession>A0A368Q5N3</accession>